<organism evidence="1 2">
    <name type="scientific">Noviherbaspirillum album</name>
    <dbReference type="NCBI Taxonomy" id="3080276"/>
    <lineage>
        <taxon>Bacteria</taxon>
        <taxon>Pseudomonadati</taxon>
        <taxon>Pseudomonadota</taxon>
        <taxon>Betaproteobacteria</taxon>
        <taxon>Burkholderiales</taxon>
        <taxon>Oxalobacteraceae</taxon>
        <taxon>Noviherbaspirillum</taxon>
    </lineage>
</organism>
<evidence type="ECO:0000313" key="2">
    <source>
        <dbReference type="Proteomes" id="UP001352263"/>
    </source>
</evidence>
<name>A0ABU6JAX8_9BURK</name>
<reference evidence="1 2" key="1">
    <citation type="submission" date="2023-10" db="EMBL/GenBank/DDBJ databases">
        <title>Noviherbaspirillum sp. CPCC 100848 genome assembly.</title>
        <authorList>
            <person name="Li X.Y."/>
            <person name="Fang X.M."/>
        </authorList>
    </citation>
    <scope>NUCLEOTIDE SEQUENCE [LARGE SCALE GENOMIC DNA]</scope>
    <source>
        <strain evidence="1 2">CPCC 100848</strain>
    </source>
</reference>
<protein>
    <submittedName>
        <fullName evidence="1">Uncharacterized protein</fullName>
    </submittedName>
</protein>
<dbReference type="EMBL" id="JAWIIV010000011">
    <property type="protein sequence ID" value="MEC4720417.1"/>
    <property type="molecule type" value="Genomic_DNA"/>
</dbReference>
<comment type="caution">
    <text evidence="1">The sequence shown here is derived from an EMBL/GenBank/DDBJ whole genome shotgun (WGS) entry which is preliminary data.</text>
</comment>
<dbReference type="Proteomes" id="UP001352263">
    <property type="component" value="Unassembled WGS sequence"/>
</dbReference>
<evidence type="ECO:0000313" key="1">
    <source>
        <dbReference type="EMBL" id="MEC4720417.1"/>
    </source>
</evidence>
<sequence length="75" mass="8179">MSQQFAVSRRNVTINRRLIQAGLPVPLAIPFTSGDVSITLLVDGKWYTEPAACYDVKEAVPVGKAVFVEAIHGHE</sequence>
<dbReference type="RefSeq" id="WP_326507136.1">
    <property type="nucleotide sequence ID" value="NZ_JAWIIV010000011.1"/>
</dbReference>
<proteinExistence type="predicted"/>
<gene>
    <name evidence="1" type="ORF">RY831_14740</name>
</gene>
<keyword evidence="2" id="KW-1185">Reference proteome</keyword>
<accession>A0ABU6JAX8</accession>